<organism evidence="2">
    <name type="scientific">Arundo donax</name>
    <name type="common">Giant reed</name>
    <name type="synonym">Donax arundinaceus</name>
    <dbReference type="NCBI Taxonomy" id="35708"/>
    <lineage>
        <taxon>Eukaryota</taxon>
        <taxon>Viridiplantae</taxon>
        <taxon>Streptophyta</taxon>
        <taxon>Embryophyta</taxon>
        <taxon>Tracheophyta</taxon>
        <taxon>Spermatophyta</taxon>
        <taxon>Magnoliopsida</taxon>
        <taxon>Liliopsida</taxon>
        <taxon>Poales</taxon>
        <taxon>Poaceae</taxon>
        <taxon>PACMAD clade</taxon>
        <taxon>Arundinoideae</taxon>
        <taxon>Arundineae</taxon>
        <taxon>Arundo</taxon>
    </lineage>
</organism>
<evidence type="ECO:0000256" key="1">
    <source>
        <dbReference type="SAM" id="Phobius"/>
    </source>
</evidence>
<reference evidence="2" key="2">
    <citation type="journal article" date="2015" name="Data Brief">
        <title>Shoot transcriptome of the giant reed, Arundo donax.</title>
        <authorList>
            <person name="Barrero R.A."/>
            <person name="Guerrero F.D."/>
            <person name="Moolhuijzen P."/>
            <person name="Goolsby J.A."/>
            <person name="Tidwell J."/>
            <person name="Bellgard S.E."/>
            <person name="Bellgard M.I."/>
        </authorList>
    </citation>
    <scope>NUCLEOTIDE SEQUENCE</scope>
    <source>
        <tissue evidence="2">Shoot tissue taken approximately 20 cm above the soil surface</tissue>
    </source>
</reference>
<proteinExistence type="predicted"/>
<dbReference type="AlphaFoldDB" id="A0A0A9CES3"/>
<accession>A0A0A9CES3</accession>
<name>A0A0A9CES3_ARUDO</name>
<feature type="transmembrane region" description="Helical" evidence="1">
    <location>
        <begin position="21"/>
        <end position="41"/>
    </location>
</feature>
<protein>
    <submittedName>
        <fullName evidence="2">Uncharacterized protein</fullName>
    </submittedName>
</protein>
<keyword evidence="1" id="KW-0472">Membrane</keyword>
<keyword evidence="1" id="KW-0812">Transmembrane</keyword>
<evidence type="ECO:0000313" key="2">
    <source>
        <dbReference type="EMBL" id="JAD74056.1"/>
    </source>
</evidence>
<sequence>MFENDQETSASQILAQYSRKLLLILVVPPCHSFLDVLIFLARLEVRYLVEYSAQYVAYITLVAHVDPGLAVE</sequence>
<reference evidence="2" key="1">
    <citation type="submission" date="2014-09" db="EMBL/GenBank/DDBJ databases">
        <authorList>
            <person name="Magalhaes I.L.F."/>
            <person name="Oliveira U."/>
            <person name="Santos F.R."/>
            <person name="Vidigal T.H.D.A."/>
            <person name="Brescovit A.D."/>
            <person name="Santos A.J."/>
        </authorList>
    </citation>
    <scope>NUCLEOTIDE SEQUENCE</scope>
    <source>
        <tissue evidence="2">Shoot tissue taken approximately 20 cm above the soil surface</tissue>
    </source>
</reference>
<dbReference type="EMBL" id="GBRH01223839">
    <property type="protein sequence ID" value="JAD74056.1"/>
    <property type="molecule type" value="Transcribed_RNA"/>
</dbReference>
<keyword evidence="1" id="KW-1133">Transmembrane helix</keyword>